<keyword evidence="6" id="KW-0496">Mitochondrion</keyword>
<dbReference type="EC" id="1.8.3.2" evidence="9"/>
<dbReference type="GO" id="GO:0016971">
    <property type="term" value="F:flavin-dependent sulfhydryl oxidase activity"/>
    <property type="evidence" value="ECO:0007669"/>
    <property type="project" value="InterPro"/>
</dbReference>
<accession>A0A8S1FA06</accession>
<dbReference type="InterPro" id="IPR017905">
    <property type="entry name" value="ERV/ALR_sulphydryl_oxidase"/>
</dbReference>
<dbReference type="PANTHER" id="PTHR12645:SF0">
    <property type="entry name" value="FAD-LINKED SULFHYDRYL OXIDASE ALR"/>
    <property type="match status" value="1"/>
</dbReference>
<dbReference type="Gene3D" id="1.20.120.310">
    <property type="entry name" value="ERV/ALR sulfhydryl oxidase domain"/>
    <property type="match status" value="1"/>
</dbReference>
<feature type="compositionally biased region" description="Basic and acidic residues" evidence="10">
    <location>
        <begin position="46"/>
        <end position="55"/>
    </location>
</feature>
<evidence type="ECO:0000313" key="12">
    <source>
        <dbReference type="EMBL" id="CAB3410615.1"/>
    </source>
</evidence>
<evidence type="ECO:0000256" key="4">
    <source>
        <dbReference type="ARBA" id="ARBA00022827"/>
    </source>
</evidence>
<keyword evidence="7" id="KW-1015">Disulfide bond</keyword>
<dbReference type="PROSITE" id="PS51324">
    <property type="entry name" value="ERV_ALR"/>
    <property type="match status" value="1"/>
</dbReference>
<evidence type="ECO:0000256" key="9">
    <source>
        <dbReference type="RuleBase" id="RU371123"/>
    </source>
</evidence>
<protein>
    <recommendedName>
        <fullName evidence="9">Sulfhydryl oxidase</fullName>
        <ecNumber evidence="9">1.8.3.2</ecNumber>
    </recommendedName>
</protein>
<keyword evidence="4 9" id="KW-0274">FAD</keyword>
<proteinExistence type="predicted"/>
<evidence type="ECO:0000256" key="5">
    <source>
        <dbReference type="ARBA" id="ARBA00023002"/>
    </source>
</evidence>
<evidence type="ECO:0000256" key="6">
    <source>
        <dbReference type="ARBA" id="ARBA00023128"/>
    </source>
</evidence>
<dbReference type="Proteomes" id="UP000494206">
    <property type="component" value="Unassembled WGS sequence"/>
</dbReference>
<evidence type="ECO:0000256" key="2">
    <source>
        <dbReference type="ARBA" id="ARBA00004569"/>
    </source>
</evidence>
<dbReference type="Pfam" id="PF04777">
    <property type="entry name" value="Evr1_Alr"/>
    <property type="match status" value="1"/>
</dbReference>
<dbReference type="AlphaFoldDB" id="A0A8S1FA06"/>
<comment type="subcellular location">
    <subcellularLocation>
        <location evidence="2">Mitochondrion intermembrane space</location>
    </subcellularLocation>
</comment>
<organism evidence="12 13">
    <name type="scientific">Caenorhabditis bovis</name>
    <dbReference type="NCBI Taxonomy" id="2654633"/>
    <lineage>
        <taxon>Eukaryota</taxon>
        <taxon>Metazoa</taxon>
        <taxon>Ecdysozoa</taxon>
        <taxon>Nematoda</taxon>
        <taxon>Chromadorea</taxon>
        <taxon>Rhabditida</taxon>
        <taxon>Rhabditina</taxon>
        <taxon>Rhabditomorpha</taxon>
        <taxon>Rhabditoidea</taxon>
        <taxon>Rhabditidae</taxon>
        <taxon>Peloderinae</taxon>
        <taxon>Caenorhabditis</taxon>
    </lineage>
</organism>
<evidence type="ECO:0000256" key="7">
    <source>
        <dbReference type="ARBA" id="ARBA00023157"/>
    </source>
</evidence>
<reference evidence="12 13" key="1">
    <citation type="submission" date="2020-04" db="EMBL/GenBank/DDBJ databases">
        <authorList>
            <person name="Laetsch R D."/>
            <person name="Stevens L."/>
            <person name="Kumar S."/>
            <person name="Blaxter L. M."/>
        </authorList>
    </citation>
    <scope>NUCLEOTIDE SEQUENCE [LARGE SCALE GENOMIC DNA]</scope>
</reference>
<comment type="caution">
    <text evidence="12">The sequence shown here is derived from an EMBL/GenBank/DDBJ whole genome shotgun (WGS) entry which is preliminary data.</text>
</comment>
<dbReference type="GO" id="GO:0005758">
    <property type="term" value="C:mitochondrial intermembrane space"/>
    <property type="evidence" value="ECO:0007669"/>
    <property type="project" value="UniProtKB-SubCell"/>
</dbReference>
<evidence type="ECO:0000256" key="3">
    <source>
        <dbReference type="ARBA" id="ARBA00022630"/>
    </source>
</evidence>
<keyword evidence="13" id="KW-1185">Reference proteome</keyword>
<feature type="domain" description="ERV/ALR sulfhydryl oxidase" evidence="11">
    <location>
        <begin position="51"/>
        <end position="151"/>
    </location>
</feature>
<evidence type="ECO:0000256" key="1">
    <source>
        <dbReference type="ARBA" id="ARBA00001974"/>
    </source>
</evidence>
<keyword evidence="5 9" id="KW-0560">Oxidoreductase</keyword>
<evidence type="ECO:0000259" key="11">
    <source>
        <dbReference type="PROSITE" id="PS51324"/>
    </source>
</evidence>
<gene>
    <name evidence="12" type="ORF">CBOVIS_LOCUS12118</name>
</gene>
<dbReference type="InterPro" id="IPR036774">
    <property type="entry name" value="ERV/ALR_sulphydryl_oxid_sf"/>
</dbReference>
<dbReference type="PANTHER" id="PTHR12645">
    <property type="entry name" value="ALR/ERV"/>
    <property type="match status" value="1"/>
</dbReference>
<keyword evidence="3 9" id="KW-0285">Flavoprotein</keyword>
<sequence length="162" mass="18874">MDRMEYGPDGKPCRACVSVEDMMKRGKEMAEKLGKKQEAAGASTSVEKKPCPVDKDELGRSTWNLLHTMSVYYPQKPTEEDKEKARKFMDLLGQMYPCDFCAKDLRRDLKKDPPKLESREEFSQWMCQLHNKVNEKTGKPLFDCKSVMERWRDGWKDGSCDY</sequence>
<dbReference type="OrthoDB" id="17199at2759"/>
<comment type="catalytic activity">
    <reaction evidence="8 9">
        <text>2 R'C(R)SH + O2 = R'C(R)S-S(R)CR' + H2O2</text>
        <dbReference type="Rhea" id="RHEA:17357"/>
        <dbReference type="ChEBI" id="CHEBI:15379"/>
        <dbReference type="ChEBI" id="CHEBI:16240"/>
        <dbReference type="ChEBI" id="CHEBI:16520"/>
        <dbReference type="ChEBI" id="CHEBI:17412"/>
        <dbReference type="EC" id="1.8.3.2"/>
    </reaction>
</comment>
<evidence type="ECO:0000256" key="8">
    <source>
        <dbReference type="ARBA" id="ARBA00048864"/>
    </source>
</evidence>
<dbReference type="SUPFAM" id="SSF69000">
    <property type="entry name" value="FAD-dependent thiol oxidase"/>
    <property type="match status" value="1"/>
</dbReference>
<feature type="compositionally biased region" description="Basic and acidic residues" evidence="10">
    <location>
        <begin position="27"/>
        <end position="38"/>
    </location>
</feature>
<dbReference type="GO" id="GO:0050660">
    <property type="term" value="F:flavin adenine dinucleotide binding"/>
    <property type="evidence" value="ECO:0007669"/>
    <property type="project" value="TreeGrafter"/>
</dbReference>
<dbReference type="FunFam" id="1.20.120.310:FF:000003">
    <property type="entry name" value="Sulfhydryl oxidase"/>
    <property type="match status" value="1"/>
</dbReference>
<name>A0A8S1FA06_9PELO</name>
<dbReference type="InterPro" id="IPR039799">
    <property type="entry name" value="ALR/ERV"/>
</dbReference>
<evidence type="ECO:0000313" key="13">
    <source>
        <dbReference type="Proteomes" id="UP000494206"/>
    </source>
</evidence>
<dbReference type="EMBL" id="CADEPM010000011">
    <property type="protein sequence ID" value="CAB3410615.1"/>
    <property type="molecule type" value="Genomic_DNA"/>
</dbReference>
<feature type="region of interest" description="Disordered" evidence="10">
    <location>
        <begin position="27"/>
        <end position="55"/>
    </location>
</feature>
<evidence type="ECO:0000256" key="10">
    <source>
        <dbReference type="SAM" id="MobiDB-lite"/>
    </source>
</evidence>
<comment type="cofactor">
    <cofactor evidence="1 9">
        <name>FAD</name>
        <dbReference type="ChEBI" id="CHEBI:57692"/>
    </cofactor>
</comment>